<dbReference type="Proteomes" id="UP000830375">
    <property type="component" value="Unassembled WGS sequence"/>
</dbReference>
<sequence>MSKSGKLSKENTKSTKQPKLTVYRVCGETQKGNEDVAEDETSGEGTLEGVKADAILAAINSMKTEFSFRFDGIMMAMKSMKKEMNDCNERVSQAELRISNAEDDVAHLQAKVNKLESKNKSLEDKPVDLETRSHLNNLRLLGLPEGAEGRDPCSFLEKWIPEVLDAVTLQSSGIIERAHRIRQMKDSKALPRTLIMRFLNYKDKQAVIAAAQAKKDIWYKNQQIRFMLTWPLEYTN</sequence>
<organism evidence="3 4">
    <name type="scientific">Labeo rohita</name>
    <name type="common">Indian major carp</name>
    <name type="synonym">Cyprinus rohita</name>
    <dbReference type="NCBI Taxonomy" id="84645"/>
    <lineage>
        <taxon>Eukaryota</taxon>
        <taxon>Metazoa</taxon>
        <taxon>Chordata</taxon>
        <taxon>Craniata</taxon>
        <taxon>Vertebrata</taxon>
        <taxon>Euteleostomi</taxon>
        <taxon>Actinopterygii</taxon>
        <taxon>Neopterygii</taxon>
        <taxon>Teleostei</taxon>
        <taxon>Ostariophysi</taxon>
        <taxon>Cypriniformes</taxon>
        <taxon>Cyprinidae</taxon>
        <taxon>Labeoninae</taxon>
        <taxon>Labeonini</taxon>
        <taxon>Labeo</taxon>
    </lineage>
</organism>
<accession>A0ABQ8M7M4</accession>
<dbReference type="Gene3D" id="1.20.5.340">
    <property type="match status" value="1"/>
</dbReference>
<dbReference type="InterPro" id="IPR004244">
    <property type="entry name" value="Transposase_22"/>
</dbReference>
<evidence type="ECO:0000256" key="2">
    <source>
        <dbReference type="SAM" id="MobiDB-lite"/>
    </source>
</evidence>
<keyword evidence="4" id="KW-1185">Reference proteome</keyword>
<evidence type="ECO:0000313" key="3">
    <source>
        <dbReference type="EMBL" id="KAI2658881.1"/>
    </source>
</evidence>
<reference evidence="3 4" key="1">
    <citation type="submission" date="2022-01" db="EMBL/GenBank/DDBJ databases">
        <title>A high-quality chromosome-level genome assembly of rohu carp, Labeo rohita.</title>
        <authorList>
            <person name="Arick M.A. II"/>
            <person name="Hsu C.-Y."/>
            <person name="Magbanua Z."/>
            <person name="Pechanova O."/>
            <person name="Grover C."/>
            <person name="Miller E."/>
            <person name="Thrash A."/>
            <person name="Ezzel L."/>
            <person name="Alam S."/>
            <person name="Benzie J."/>
            <person name="Hamilton M."/>
            <person name="Karsi A."/>
            <person name="Lawrence M.L."/>
            <person name="Peterson D.G."/>
        </authorList>
    </citation>
    <scope>NUCLEOTIDE SEQUENCE [LARGE SCALE GENOMIC DNA]</scope>
    <source>
        <strain evidence="4">BAU-BD-2019</strain>
        <tissue evidence="3">Blood</tissue>
    </source>
</reference>
<protein>
    <submittedName>
        <fullName evidence="3">LINE-1 type transposase domain-containing protein 1</fullName>
    </submittedName>
</protein>
<feature type="coiled-coil region" evidence="1">
    <location>
        <begin position="77"/>
        <end position="125"/>
    </location>
</feature>
<feature type="region of interest" description="Disordered" evidence="2">
    <location>
        <begin position="1"/>
        <end position="45"/>
    </location>
</feature>
<evidence type="ECO:0000313" key="4">
    <source>
        <dbReference type="Proteomes" id="UP000830375"/>
    </source>
</evidence>
<dbReference type="Gene3D" id="3.30.70.1820">
    <property type="entry name" value="L1 transposable element, RRM domain"/>
    <property type="match status" value="1"/>
</dbReference>
<proteinExistence type="predicted"/>
<dbReference type="EMBL" id="JACTAM010000012">
    <property type="protein sequence ID" value="KAI2658881.1"/>
    <property type="molecule type" value="Genomic_DNA"/>
</dbReference>
<dbReference type="SUPFAM" id="SSF57997">
    <property type="entry name" value="Tropomyosin"/>
    <property type="match status" value="1"/>
</dbReference>
<name>A0ABQ8M7M4_LABRO</name>
<evidence type="ECO:0000256" key="1">
    <source>
        <dbReference type="SAM" id="Coils"/>
    </source>
</evidence>
<dbReference type="PANTHER" id="PTHR11505">
    <property type="entry name" value="L1 TRANSPOSABLE ELEMENT-RELATED"/>
    <property type="match status" value="1"/>
</dbReference>
<keyword evidence="1" id="KW-0175">Coiled coil</keyword>
<gene>
    <name evidence="3" type="ORF">H4Q32_017037</name>
</gene>
<comment type="caution">
    <text evidence="3">The sequence shown here is derived from an EMBL/GenBank/DDBJ whole genome shotgun (WGS) entry which is preliminary data.</text>
</comment>